<evidence type="ECO:0000313" key="4">
    <source>
        <dbReference type="Proteomes" id="UP000694863"/>
    </source>
</evidence>
<dbReference type="Proteomes" id="UP000694863">
    <property type="component" value="Unplaced"/>
</dbReference>
<dbReference type="InterPro" id="IPR013106">
    <property type="entry name" value="Ig_V-set"/>
</dbReference>
<keyword evidence="2" id="KW-0732">Signal</keyword>
<dbReference type="InterPro" id="IPR013783">
    <property type="entry name" value="Ig-like_fold"/>
</dbReference>
<gene>
    <name evidence="5" type="primary">ESAM</name>
</gene>
<dbReference type="PANTHER" id="PTHR44549">
    <property type="entry name" value="ENDOTHELIAL CELL-SELECTIVE ADHESION MOLECULE"/>
    <property type="match status" value="1"/>
</dbReference>
<keyword evidence="1" id="KW-0812">Transmembrane</keyword>
<accession>A0ABM0J3V3</accession>
<dbReference type="GeneID" id="101663974"/>
<evidence type="ECO:0000313" key="5">
    <source>
        <dbReference type="RefSeq" id="XP_004714235.2"/>
    </source>
</evidence>
<evidence type="ECO:0000256" key="1">
    <source>
        <dbReference type="SAM" id="Phobius"/>
    </source>
</evidence>
<dbReference type="SMART" id="SM00409">
    <property type="entry name" value="IG"/>
    <property type="match status" value="2"/>
</dbReference>
<dbReference type="InterPro" id="IPR042757">
    <property type="entry name" value="ESAM"/>
</dbReference>
<dbReference type="InterPro" id="IPR007110">
    <property type="entry name" value="Ig-like_dom"/>
</dbReference>
<protein>
    <submittedName>
        <fullName evidence="5">Endothelial cell-selective adhesion molecule</fullName>
    </submittedName>
</protein>
<evidence type="ECO:0000256" key="2">
    <source>
        <dbReference type="SAM" id="SignalP"/>
    </source>
</evidence>
<keyword evidence="4" id="KW-1185">Reference proteome</keyword>
<proteinExistence type="predicted"/>
<dbReference type="InterPro" id="IPR036179">
    <property type="entry name" value="Ig-like_dom_sf"/>
</dbReference>
<feature type="signal peptide" evidence="2">
    <location>
        <begin position="1"/>
        <end position="38"/>
    </location>
</feature>
<dbReference type="PROSITE" id="PS50835">
    <property type="entry name" value="IG_LIKE"/>
    <property type="match status" value="2"/>
</dbReference>
<dbReference type="Gene3D" id="2.60.40.10">
    <property type="entry name" value="Immunoglobulins"/>
    <property type="match status" value="2"/>
</dbReference>
<evidence type="ECO:0000259" key="3">
    <source>
        <dbReference type="PROSITE" id="PS50835"/>
    </source>
</evidence>
<feature type="domain" description="Ig-like" evidence="3">
    <location>
        <begin position="35"/>
        <end position="140"/>
    </location>
</feature>
<dbReference type="PANTHER" id="PTHR44549:SF1">
    <property type="entry name" value="ENDOTHELIAL CELL-SELECTIVE ADHESION MOLECULE"/>
    <property type="match status" value="1"/>
</dbReference>
<sequence length="290" mass="31598">MTTSRSGWARIPLPGPSVATFLQFLFLGLSALASPSRAQLELHVPAGLSRLQAAEGSEVVLPVWYTLNGELPSSQPWEVPVVRWYLYQKGKQEIHVLSYGIGGMYSKPRASLLYPEPSRNMSLRLQDLQEEDSGSYRCTVFIYDNQLKELGHRIISLDLDVLVPPTSPSCHLQGVPRVGNNVALSCQSPRSKHAVQYQWERLLPSSQVFYPPVLDPIRGSLRLTSLSTSVSGVYICKAHNIAGSAQCNITLEVCTGPGPAVVAGAVVGTLIGLGLLAGLVLLYQRWNHGL</sequence>
<keyword evidence="1" id="KW-1133">Transmembrane helix</keyword>
<feature type="domain" description="Ig-like" evidence="3">
    <location>
        <begin position="164"/>
        <end position="250"/>
    </location>
</feature>
<dbReference type="Pfam" id="PF07686">
    <property type="entry name" value="V-set"/>
    <property type="match status" value="1"/>
</dbReference>
<reference evidence="5" key="1">
    <citation type="submission" date="2025-08" db="UniProtKB">
        <authorList>
            <consortium name="RefSeq"/>
        </authorList>
    </citation>
    <scope>IDENTIFICATION</scope>
</reference>
<dbReference type="RefSeq" id="XP_004714235.2">
    <property type="nucleotide sequence ID" value="XM_004714178.2"/>
</dbReference>
<name>A0ABM0J3V3_ECHTE</name>
<organism evidence="4 5">
    <name type="scientific">Echinops telfairi</name>
    <name type="common">Lesser hedgehog tenrec</name>
    <dbReference type="NCBI Taxonomy" id="9371"/>
    <lineage>
        <taxon>Eukaryota</taxon>
        <taxon>Metazoa</taxon>
        <taxon>Chordata</taxon>
        <taxon>Craniata</taxon>
        <taxon>Vertebrata</taxon>
        <taxon>Euteleostomi</taxon>
        <taxon>Mammalia</taxon>
        <taxon>Eutheria</taxon>
        <taxon>Afrotheria</taxon>
        <taxon>Tenrecidae</taxon>
        <taxon>Tenrecinae</taxon>
        <taxon>Echinops</taxon>
    </lineage>
</organism>
<dbReference type="InterPro" id="IPR003599">
    <property type="entry name" value="Ig_sub"/>
</dbReference>
<feature type="chain" id="PRO_5047477294" evidence="2">
    <location>
        <begin position="39"/>
        <end position="290"/>
    </location>
</feature>
<keyword evidence="1" id="KW-0472">Membrane</keyword>
<dbReference type="SUPFAM" id="SSF48726">
    <property type="entry name" value="Immunoglobulin"/>
    <property type="match status" value="2"/>
</dbReference>
<feature type="transmembrane region" description="Helical" evidence="1">
    <location>
        <begin position="260"/>
        <end position="283"/>
    </location>
</feature>